<gene>
    <name evidence="3" type="ORF">TvY486_0014340</name>
</gene>
<feature type="compositionally biased region" description="Low complexity" evidence="1">
    <location>
        <begin position="408"/>
        <end position="419"/>
    </location>
</feature>
<accession>F9WMH0</accession>
<feature type="chain" id="PRO_5003390643" evidence="2">
    <location>
        <begin position="21"/>
        <end position="460"/>
    </location>
</feature>
<protein>
    <submittedName>
        <fullName evidence="3">Uncharacterized protein</fullName>
    </submittedName>
</protein>
<reference evidence="3 4" key="1">
    <citation type="journal article" date="2012" name="Proc. Natl. Acad. Sci. U.S.A.">
        <title>Antigenic diversity is generated by distinct evolutionary mechanisms in African trypanosome species.</title>
        <authorList>
            <person name="Jackson A.P."/>
            <person name="Berry A."/>
            <person name="Aslett M."/>
            <person name="Allison H.C."/>
            <person name="Burton P."/>
            <person name="Vavrova-Anderson J."/>
            <person name="Brown R."/>
            <person name="Browne H."/>
            <person name="Corton N."/>
            <person name="Hauser H."/>
            <person name="Gamble J."/>
            <person name="Gilderthorp R."/>
            <person name="Marcello L."/>
            <person name="McQuillan J."/>
            <person name="Otto T.D."/>
            <person name="Quail M.A."/>
            <person name="Sanders M.J."/>
            <person name="van Tonder A."/>
            <person name="Ginger M.L."/>
            <person name="Field M.C."/>
            <person name="Barry J.D."/>
            <person name="Hertz-Fowler C."/>
            <person name="Berriman M."/>
        </authorList>
    </citation>
    <scope>NUCLEOTIDE SEQUENCE</scope>
    <source>
        <strain evidence="3 4">Y486</strain>
    </source>
</reference>
<evidence type="ECO:0000313" key="3">
    <source>
        <dbReference type="EMBL" id="CCD18727.1"/>
    </source>
</evidence>
<evidence type="ECO:0000256" key="1">
    <source>
        <dbReference type="SAM" id="MobiDB-lite"/>
    </source>
</evidence>
<dbReference type="VEuPathDB" id="TriTrypDB:TvY486_0014340"/>
<feature type="region of interest" description="Disordered" evidence="1">
    <location>
        <begin position="393"/>
        <end position="436"/>
    </location>
</feature>
<sequence length="460" mass="47237">MLGACYFFRWLAAAVVLCAAFAVGDGPSGLPTEDAPQLCKAAGVLAAAARHANALAAEAAEAAVRAEARQARIAALKVALAGLLEIEAAKAAARERTSGGGGELVGKAGSGINTRRGTQAEERLEDEEINITLLLTQLASIRTAEGEDARGLVHAMHAAVDAATRAAATRAATAHGSLASYIETLARTTDGTATNWISCLDNTKAKNSPSNVGTALSKSGDAAAKAILDEACPEGMLGKDLNLDNTLRDLAQLGTTIAHDLASGQTATLAKDYSSGGGCPLLTAATTSARHAGIIMVDGDNKGTTFGTFLTISRTTSASNGKMTFNKNAPLGEPGYDLAKLKATLQSTKELVRGESKCGTNSTSTCANNTKIDDTLANIEKKATAAATQLATGKTCPRTDTAREAKPPHTARAAPAATKQQDTADTLEQSNEAQKKDTALVSQMRRHLLILTAAATAGRK</sequence>
<evidence type="ECO:0000256" key="2">
    <source>
        <dbReference type="SAM" id="SignalP"/>
    </source>
</evidence>
<proteinExistence type="predicted"/>
<keyword evidence="4" id="KW-1185">Reference proteome</keyword>
<keyword evidence="2" id="KW-0732">Signal</keyword>
<evidence type="ECO:0000313" key="4">
    <source>
        <dbReference type="Proteomes" id="UP000009027"/>
    </source>
</evidence>
<dbReference type="AlphaFoldDB" id="F9WMH0"/>
<dbReference type="EMBL" id="CAEX01001729">
    <property type="protein sequence ID" value="CCD18727.1"/>
    <property type="molecule type" value="Genomic_DNA"/>
</dbReference>
<feature type="compositionally biased region" description="Polar residues" evidence="1">
    <location>
        <begin position="420"/>
        <end position="432"/>
    </location>
</feature>
<dbReference type="Proteomes" id="UP000009027">
    <property type="component" value="Unassembled WGS sequence"/>
</dbReference>
<name>F9WMH0_TRYVY</name>
<organism evidence="3 4">
    <name type="scientific">Trypanosoma vivax (strain Y486)</name>
    <dbReference type="NCBI Taxonomy" id="1055687"/>
    <lineage>
        <taxon>Eukaryota</taxon>
        <taxon>Discoba</taxon>
        <taxon>Euglenozoa</taxon>
        <taxon>Kinetoplastea</taxon>
        <taxon>Metakinetoplastina</taxon>
        <taxon>Trypanosomatida</taxon>
        <taxon>Trypanosomatidae</taxon>
        <taxon>Trypanosoma</taxon>
        <taxon>Duttonella</taxon>
    </lineage>
</organism>
<feature type="region of interest" description="Disordered" evidence="1">
    <location>
        <begin position="99"/>
        <end position="121"/>
    </location>
</feature>
<feature type="signal peptide" evidence="2">
    <location>
        <begin position="1"/>
        <end position="20"/>
    </location>
</feature>